<keyword evidence="3" id="KW-1185">Reference proteome</keyword>
<evidence type="ECO:0000313" key="2">
    <source>
        <dbReference type="EMBL" id="TSE11133.1"/>
    </source>
</evidence>
<feature type="signal peptide" evidence="1">
    <location>
        <begin position="1"/>
        <end position="18"/>
    </location>
</feature>
<reference evidence="2 3" key="1">
    <citation type="submission" date="2019-07" db="EMBL/GenBank/DDBJ databases">
        <title>The draft genome sequence of Aquimarina algiphila M91.</title>
        <authorList>
            <person name="Meng X."/>
        </authorList>
    </citation>
    <scope>NUCLEOTIDE SEQUENCE [LARGE SCALE GENOMIC DNA]</scope>
    <source>
        <strain evidence="2 3">M91</strain>
    </source>
</reference>
<feature type="chain" id="PRO_5021852291" description="DUF4840 domain-containing protein" evidence="1">
    <location>
        <begin position="19"/>
        <end position="220"/>
    </location>
</feature>
<sequence>MKKIILCFFVVTSLAFIACQEEERELITPAEDTTIPKNSQLAGLMKNIVTHDGSYDDVVDNANCFSINLPYTILLNGNEVIIDQIDDYDNLSNSDVIEIQFPITITLLNHQEEPVASQLALAVFAGSCKSVDDDIECIDFIYPVQFSTFDSNTNQLQTVDIDHDAVLFRFMSDLNDNTSVSINYPIDLLLHNGEKVDAQHNEELLSSIMDVASACDENDN</sequence>
<evidence type="ECO:0000313" key="3">
    <source>
        <dbReference type="Proteomes" id="UP000318833"/>
    </source>
</evidence>
<proteinExistence type="predicted"/>
<dbReference type="AlphaFoldDB" id="A0A554VR95"/>
<dbReference type="EMBL" id="VLNR01000003">
    <property type="protein sequence ID" value="TSE11133.1"/>
    <property type="molecule type" value="Genomic_DNA"/>
</dbReference>
<dbReference type="PROSITE" id="PS51257">
    <property type="entry name" value="PROKAR_LIPOPROTEIN"/>
    <property type="match status" value="1"/>
</dbReference>
<organism evidence="2 3">
    <name type="scientific">Aquimarina algiphila</name>
    <dbReference type="NCBI Taxonomy" id="2047982"/>
    <lineage>
        <taxon>Bacteria</taxon>
        <taxon>Pseudomonadati</taxon>
        <taxon>Bacteroidota</taxon>
        <taxon>Flavobacteriia</taxon>
        <taxon>Flavobacteriales</taxon>
        <taxon>Flavobacteriaceae</taxon>
        <taxon>Aquimarina</taxon>
    </lineage>
</organism>
<accession>A0A554VR95</accession>
<evidence type="ECO:0000256" key="1">
    <source>
        <dbReference type="SAM" id="SignalP"/>
    </source>
</evidence>
<comment type="caution">
    <text evidence="2">The sequence shown here is derived from an EMBL/GenBank/DDBJ whole genome shotgun (WGS) entry which is preliminary data.</text>
</comment>
<name>A0A554VR95_9FLAO</name>
<keyword evidence="1" id="KW-0732">Signal</keyword>
<protein>
    <recommendedName>
        <fullName evidence="4">DUF4840 domain-containing protein</fullName>
    </recommendedName>
</protein>
<dbReference type="OrthoDB" id="832379at2"/>
<evidence type="ECO:0008006" key="4">
    <source>
        <dbReference type="Google" id="ProtNLM"/>
    </source>
</evidence>
<dbReference type="RefSeq" id="WP_143915353.1">
    <property type="nucleotide sequence ID" value="NZ_CANMIK010000026.1"/>
</dbReference>
<gene>
    <name evidence="2" type="ORF">FOF46_02585</name>
</gene>
<dbReference type="Proteomes" id="UP000318833">
    <property type="component" value="Unassembled WGS sequence"/>
</dbReference>